<evidence type="ECO:0000256" key="2">
    <source>
        <dbReference type="ARBA" id="ARBA00022692"/>
    </source>
</evidence>
<evidence type="ECO:0000256" key="4">
    <source>
        <dbReference type="ARBA" id="ARBA00023136"/>
    </source>
</evidence>
<dbReference type="GO" id="GO:0008320">
    <property type="term" value="F:protein transmembrane transporter activity"/>
    <property type="evidence" value="ECO:0007669"/>
    <property type="project" value="TreeGrafter"/>
</dbReference>
<dbReference type="PANTHER" id="PTHR15371:SF0">
    <property type="entry name" value="SD19278P"/>
    <property type="match status" value="1"/>
</dbReference>
<dbReference type="InterPro" id="IPR045238">
    <property type="entry name" value="Tim23-like"/>
</dbReference>
<keyword evidence="3" id="KW-1133">Transmembrane helix</keyword>
<dbReference type="AlphaFoldDB" id="A0A1E4T3R6"/>
<evidence type="ECO:0000313" key="6">
    <source>
        <dbReference type="EMBL" id="ODV86308.1"/>
    </source>
</evidence>
<dbReference type="Proteomes" id="UP000094801">
    <property type="component" value="Unassembled WGS sequence"/>
</dbReference>
<dbReference type="STRING" id="983967.A0A1E4T3R6"/>
<dbReference type="GO" id="GO:0005744">
    <property type="term" value="C:TIM23 mitochondrial import inner membrane translocase complex"/>
    <property type="evidence" value="ECO:0007669"/>
    <property type="project" value="TreeGrafter"/>
</dbReference>
<proteinExistence type="predicted"/>
<evidence type="ECO:0000256" key="1">
    <source>
        <dbReference type="ARBA" id="ARBA00004141"/>
    </source>
</evidence>
<dbReference type="OrthoDB" id="159299at2759"/>
<keyword evidence="4" id="KW-0472">Membrane</keyword>
<comment type="subcellular location">
    <subcellularLocation>
        <location evidence="1">Membrane</location>
        <topology evidence="1">Multi-pass membrane protein</topology>
    </subcellularLocation>
</comment>
<evidence type="ECO:0000256" key="5">
    <source>
        <dbReference type="SAM" id="MobiDB-lite"/>
    </source>
</evidence>
<evidence type="ECO:0000256" key="3">
    <source>
        <dbReference type="ARBA" id="ARBA00022989"/>
    </source>
</evidence>
<reference evidence="7" key="1">
    <citation type="submission" date="2016-04" db="EMBL/GenBank/DDBJ databases">
        <title>Comparative genomics of biotechnologically important yeasts.</title>
        <authorList>
            <consortium name="DOE Joint Genome Institute"/>
            <person name="Riley R."/>
            <person name="Haridas S."/>
            <person name="Wolfe K.H."/>
            <person name="Lopes M.R."/>
            <person name="Hittinger C.T."/>
            <person name="Goker M."/>
            <person name="Salamov A."/>
            <person name="Wisecaver J."/>
            <person name="Long T.M."/>
            <person name="Aerts A.L."/>
            <person name="Barry K."/>
            <person name="Choi C."/>
            <person name="Clum A."/>
            <person name="Coughlan A.Y."/>
            <person name="Deshpande S."/>
            <person name="Douglass A.P."/>
            <person name="Hanson S.J."/>
            <person name="Klenk H.-P."/>
            <person name="Labutti K."/>
            <person name="Lapidus A."/>
            <person name="Lindquist E."/>
            <person name="Lipzen A."/>
            <person name="Meier-Kolthoff J.P."/>
            <person name="Ohm R.A."/>
            <person name="Otillar R.P."/>
            <person name="Pangilinan J."/>
            <person name="Peng Y."/>
            <person name="Rokas A."/>
            <person name="Rosa C.A."/>
            <person name="Scheuner C."/>
            <person name="Sibirny A.A."/>
            <person name="Slot J.C."/>
            <person name="Stielow J.B."/>
            <person name="Sun H."/>
            <person name="Kurtzman C.P."/>
            <person name="Blackwell M."/>
            <person name="Grigoriev I.V."/>
            <person name="Jeffries T.W."/>
        </authorList>
    </citation>
    <scope>NUCLEOTIDE SEQUENCE [LARGE SCALE GENOMIC DNA]</scope>
    <source>
        <strain evidence="7">NRRL YB-2248</strain>
    </source>
</reference>
<evidence type="ECO:0008006" key="8">
    <source>
        <dbReference type="Google" id="ProtNLM"/>
    </source>
</evidence>
<dbReference type="EMBL" id="KV453850">
    <property type="protein sequence ID" value="ODV86308.1"/>
    <property type="molecule type" value="Genomic_DNA"/>
</dbReference>
<keyword evidence="7" id="KW-1185">Reference proteome</keyword>
<name>A0A1E4T3R6_9ASCO</name>
<feature type="region of interest" description="Disordered" evidence="5">
    <location>
        <begin position="1"/>
        <end position="21"/>
    </location>
</feature>
<dbReference type="PANTHER" id="PTHR15371">
    <property type="entry name" value="TIM23"/>
    <property type="match status" value="1"/>
</dbReference>
<sequence>MSWIFGGKKQEQQPQQAPVEDNRQATNRLGFDPSQISDVSTILGSVGVDPTRLHPLAGLDKEIEFLDLDEEKLATLEGTGNGLLPSRGWTDDLCYGAGSVYVSGLAFGGLRGFSEGLKHLPVGKVDPVTNEVRAVPFKLKLNTILNQVTKHGPHMGNSAGVLAIMYNLIDSSLDNLRGKHDDLNSLAAGALSGALFKSSSGVKPMGYSAGVMTLAAAAWCGFKKYLI</sequence>
<dbReference type="Pfam" id="PF02466">
    <property type="entry name" value="Tim17"/>
    <property type="match status" value="1"/>
</dbReference>
<protein>
    <recommendedName>
        <fullName evidence="8">Mitochondrial import inner membrane translocase subunit TIM23</fullName>
    </recommendedName>
</protein>
<accession>A0A1E4T3R6</accession>
<organism evidence="6 7">
    <name type="scientific">[Candida] arabinofermentans NRRL YB-2248</name>
    <dbReference type="NCBI Taxonomy" id="983967"/>
    <lineage>
        <taxon>Eukaryota</taxon>
        <taxon>Fungi</taxon>
        <taxon>Dikarya</taxon>
        <taxon>Ascomycota</taxon>
        <taxon>Saccharomycotina</taxon>
        <taxon>Pichiomycetes</taxon>
        <taxon>Pichiales</taxon>
        <taxon>Pichiaceae</taxon>
        <taxon>Ogataea</taxon>
        <taxon>Ogataea/Candida clade</taxon>
    </lineage>
</organism>
<dbReference type="GO" id="GO:0030150">
    <property type="term" value="P:protein import into mitochondrial matrix"/>
    <property type="evidence" value="ECO:0007669"/>
    <property type="project" value="TreeGrafter"/>
</dbReference>
<evidence type="ECO:0000313" key="7">
    <source>
        <dbReference type="Proteomes" id="UP000094801"/>
    </source>
</evidence>
<gene>
    <name evidence="6" type="ORF">CANARDRAFT_6796</name>
</gene>
<keyword evidence="2" id="KW-0812">Transmembrane</keyword>